<evidence type="ECO:0000256" key="1">
    <source>
        <dbReference type="PIRSR" id="PIRSR001000-1"/>
    </source>
</evidence>
<feature type="active site" description="Proton acceptor" evidence="1">
    <location>
        <position position="23"/>
    </location>
</feature>
<evidence type="ECO:0000313" key="3">
    <source>
        <dbReference type="Proteomes" id="UP000221506"/>
    </source>
</evidence>
<dbReference type="Pfam" id="PF03013">
    <property type="entry name" value="Pyr_excise"/>
    <property type="match status" value="1"/>
</dbReference>
<name>A0A1W6DY68_9CAUD</name>
<evidence type="ECO:0000313" key="2">
    <source>
        <dbReference type="EMBL" id="ARK07957.1"/>
    </source>
</evidence>
<dbReference type="EMBL" id="KY914485">
    <property type="protein sequence ID" value="ARK07957.1"/>
    <property type="molecule type" value="Genomic_DNA"/>
</dbReference>
<gene>
    <name evidence="2" type="ORF">phiA829_137</name>
</gene>
<dbReference type="SUPFAM" id="SSF47077">
    <property type="entry name" value="T4 endonuclease V"/>
    <property type="match status" value="1"/>
</dbReference>
<proteinExistence type="predicted"/>
<protein>
    <submittedName>
        <fullName evidence="2">Putative pyrimidine dimer DNA glycosylase</fullName>
    </submittedName>
</protein>
<organism evidence="2 3">
    <name type="scientific">Aeromonas phage phiA8-29</name>
    <dbReference type="NCBI Taxonomy" id="1978922"/>
    <lineage>
        <taxon>Viruses</taxon>
        <taxon>Duplodnaviria</taxon>
        <taxon>Heunggongvirae</taxon>
        <taxon>Uroviricota</taxon>
        <taxon>Caudoviricetes</taxon>
        <taxon>Pantevenvirales</taxon>
        <taxon>Ackermannviridae</taxon>
        <taxon>Tedavirus</taxon>
        <taxon>Tedavirus A829</taxon>
    </lineage>
</organism>
<dbReference type="Gene3D" id="1.10.440.10">
    <property type="entry name" value="T4 endonuclease V"/>
    <property type="match status" value="1"/>
</dbReference>
<dbReference type="InterPro" id="IPR024796">
    <property type="entry name" value="T4_endonuc_V"/>
</dbReference>
<dbReference type="PIRSF" id="PIRSF001000">
    <property type="entry name" value="PDG_ENDV"/>
    <property type="match status" value="1"/>
</dbReference>
<sequence>MTRINLESPSLLCREHLTGEWYENPRIATNIIKAYAKYGRVDLKGMPSSFTVRTNANPRGGEGHMKFFYNKLAWLRQRYLSLIEEMRRRGYNPSDNWKPEIFESQFHHLFNDWSPSESEISLSRTRIAEMMPVDNDLSDKQLIELSCLPEYKILSSMPCAWRHHP</sequence>
<keyword evidence="3" id="KW-1185">Reference proteome</keyword>
<dbReference type="InterPro" id="IPR004260">
    <property type="entry name" value="Pyr-dimer_DNA_glycosylase"/>
</dbReference>
<accession>A0A1W6DY68</accession>
<dbReference type="Proteomes" id="UP000221506">
    <property type="component" value="Segment"/>
</dbReference>
<reference evidence="2 3" key="1">
    <citation type="submission" date="2017-04" db="EMBL/GenBank/DDBJ databases">
        <title>Complete genome sequence and characterization of temperature-dependent bacteriophage phiA8-29 infecting Aeromonas.</title>
        <authorList>
            <person name="He Y."/>
            <person name="Yang H."/>
        </authorList>
    </citation>
    <scope>NUCLEOTIDE SEQUENCE [LARGE SCALE GENOMIC DNA]</scope>
</reference>